<comment type="similarity">
    <text evidence="1">Belongs to the leguminous lectin family.</text>
</comment>
<evidence type="ECO:0007829" key="8">
    <source>
        <dbReference type="PDB" id="3ZVX"/>
    </source>
</evidence>
<evidence type="ECO:0000256" key="5">
    <source>
        <dbReference type="ARBA" id="ARBA00023211"/>
    </source>
</evidence>
<dbReference type="PDBsum" id="3ZVX"/>
<dbReference type="PDBsum" id="5U38"/>
<name>G1EUI6_9FABA</name>
<dbReference type="PIRSF" id="PIRSF002690">
    <property type="entry name" value="L-type_lectin_plant"/>
    <property type="match status" value="1"/>
</dbReference>
<sequence length="261" mass="29288">MLLNRANSTDSLSFSFINFDRDERNLIFQGDAHTSRNNILQLTRTDSNGAPVRSTVGRILHSAQVRLWEKSTNRVANLQTQFSFFLSSPLSNPADGIAFFIAPPDTTIPSGSAGGLLGLFNPRTALNESANQVLAVEFDTFFAQNSNTWDPNYQHIGIDVNSIRSSKVVRWERREGKTLNVLVTYNPSTRTIDVVATYPDGQRYQLSHVVDLTTILPEWVRVGFSAASGEQFQTHNLESWSFTSTLLYTAQKEDEYLARDM</sequence>
<protein>
    <submittedName>
        <fullName evidence="7">Lectin</fullName>
    </submittedName>
</protein>
<dbReference type="Pfam" id="PF00139">
    <property type="entry name" value="Lectin_legB"/>
    <property type="match status" value="1"/>
</dbReference>
<dbReference type="PANTHER" id="PTHR32401:SF47">
    <property type="entry name" value="LEGUME LECTIN DOMAIN-CONTAINING PROTEIN"/>
    <property type="match status" value="1"/>
</dbReference>
<proteinExistence type="evidence at protein level"/>
<keyword evidence="3" id="KW-0430">Lectin</keyword>
<dbReference type="CDD" id="cd06899">
    <property type="entry name" value="lectin_legume_LecRK_Arcelin_ConA"/>
    <property type="match status" value="1"/>
</dbReference>
<dbReference type="InterPro" id="IPR016363">
    <property type="entry name" value="L-lectin"/>
</dbReference>
<feature type="binding site" evidence="8 9">
    <location>
        <position position="141"/>
    </location>
    <ligand>
        <name>Ca(2+)</name>
        <dbReference type="ChEBI" id="CHEBI:29108"/>
    </ligand>
</feature>
<dbReference type="PROSITE" id="PS00307">
    <property type="entry name" value="LECTIN_LEGUME_BETA"/>
    <property type="match status" value="1"/>
</dbReference>
<reference evidence="10" key="2">
    <citation type="journal article" date="2018" name="Int. J. Biol. Macromol.">
        <title>Structural studies and nociceptive activity of a native lectin from Platypodium elegans seeds (nPELa).</title>
        <authorList>
            <person name="Cavada B.S."/>
            <person name="Araripe D.A."/>
            <person name="Silva I.B."/>
            <person name="Pinto-Junior V.R."/>
            <person name="Osterne V.J.S."/>
            <person name="Neco A.H.B."/>
            <person name="Laranjeira E.P.P."/>
            <person name="Lossio C.F."/>
            <person name="Correia J.L.A."/>
            <person name="Pires A.F."/>
            <person name="Assreuy A.M.S."/>
            <person name="Nascimento K.S."/>
        </authorList>
    </citation>
    <scope>X-RAY CRYSTALLOGRAPHY (1.60 ANGSTROMS) OF 9-247 IN COMPLEX WITH CA(2+) AND MN(2+)</scope>
    <scope>GLYCOSYLATION AT ASN-127</scope>
</reference>
<dbReference type="PDB" id="3ZVX">
    <property type="method" value="X-ray"/>
    <property type="resolution" value="2.10 A"/>
    <property type="chains" value="A/B=1-261"/>
</dbReference>
<keyword evidence="5" id="KW-0464">Manganese</keyword>
<dbReference type="GO" id="GO:0046872">
    <property type="term" value="F:metal ion binding"/>
    <property type="evidence" value="ECO:0007669"/>
    <property type="project" value="UniProtKB-KW"/>
</dbReference>
<evidence type="ECO:0000259" key="6">
    <source>
        <dbReference type="Pfam" id="PF00139"/>
    </source>
</evidence>
<dbReference type="InterPro" id="IPR013320">
    <property type="entry name" value="ConA-like_dom_sf"/>
</dbReference>
<dbReference type="EvolutionaryTrace" id="G1EUI6"/>
<feature type="binding site" evidence="8 9">
    <location>
        <position position="139"/>
    </location>
    <ligand>
        <name>Ca(2+)</name>
        <dbReference type="ChEBI" id="CHEBI:29108"/>
    </ligand>
</feature>
<reference evidence="7 8" key="1">
    <citation type="journal article" date="2012" name="J. Biol. Chem.">
        <title>A lectin from Platypodium elegans with unusual specificity and affinity for asymmetric complex N-glycans.</title>
        <authorList>
            <person name="Benevides R.G."/>
            <person name="Ganne G."/>
            <person name="Simoes R.d.a. .C."/>
            <person name="Schubert V."/>
            <person name="Niemietz M."/>
            <person name="Unverzagt C."/>
            <person name="Chazalet V."/>
            <person name="Breton C."/>
            <person name="Varrot A."/>
            <person name="Cavada B.S."/>
            <person name="Imberty A."/>
        </authorList>
    </citation>
    <scope>NUCLEOTIDE SEQUENCE</scope>
    <source>
        <tissue evidence="7">Seeds</tissue>
    </source>
</reference>
<evidence type="ECO:0000256" key="4">
    <source>
        <dbReference type="ARBA" id="ARBA00022837"/>
    </source>
</evidence>
<keyword evidence="8 9" id="KW-0002">3D-structure</keyword>
<feature type="binding site" evidence="8 9">
    <location>
        <position position="150"/>
    </location>
    <ligand>
        <name>Mn(2+)</name>
        <dbReference type="ChEBI" id="CHEBI:29035"/>
    </ligand>
</feature>
<evidence type="ECO:0007829" key="10">
    <source>
        <dbReference type="PDB" id="5U38"/>
    </source>
</evidence>
<feature type="binding site" evidence="8 9">
    <location>
        <position position="137"/>
    </location>
    <ligand>
        <name>Mn(2+)</name>
        <dbReference type="ChEBI" id="CHEBI:29035"/>
    </ligand>
</feature>
<dbReference type="PANTHER" id="PTHR32401">
    <property type="entry name" value="CONCANAVALIN A-LIKE LECTIN FAMILY PROTEIN"/>
    <property type="match status" value="1"/>
</dbReference>
<dbReference type="AlphaFoldDB" id="G1EUI6"/>
<accession>G1EUI6</accession>
<dbReference type="InterPro" id="IPR000985">
    <property type="entry name" value="Lectin_LegA_CS"/>
</dbReference>
<evidence type="ECO:0000256" key="1">
    <source>
        <dbReference type="ARBA" id="ARBA00007606"/>
    </source>
</evidence>
<feature type="binding site" evidence="8 9">
    <location>
        <position position="150"/>
    </location>
    <ligand>
        <name>Ca(2+)</name>
        <dbReference type="ChEBI" id="CHEBI:29108"/>
    </ligand>
</feature>
<evidence type="ECO:0000313" key="7">
    <source>
        <dbReference type="EMBL" id="AEK69351.1"/>
    </source>
</evidence>
<dbReference type="PDB" id="3ZYR">
    <property type="method" value="X-ray"/>
    <property type="resolution" value="1.65 A"/>
    <property type="chains" value="A/B=1-261"/>
</dbReference>
<feature type="glycosylation site" description="N-linked (GlcNAc...) asparagine" evidence="10">
    <location>
        <position position="127"/>
    </location>
</feature>
<keyword evidence="4 8" id="KW-0106">Calcium</keyword>
<dbReference type="PROSITE" id="PS00308">
    <property type="entry name" value="LECTIN_LEGUME_ALPHA"/>
    <property type="match status" value="1"/>
</dbReference>
<evidence type="ECO:0000256" key="2">
    <source>
        <dbReference type="ARBA" id="ARBA00022723"/>
    </source>
</evidence>
<gene>
    <name evidence="7" type="primary">pelA</name>
</gene>
<organism evidence="7">
    <name type="scientific">Platypodium elegans</name>
    <dbReference type="NCBI Taxonomy" id="115002"/>
    <lineage>
        <taxon>Eukaryota</taxon>
        <taxon>Viridiplantae</taxon>
        <taxon>Streptophyta</taxon>
        <taxon>Embryophyta</taxon>
        <taxon>Tracheophyta</taxon>
        <taxon>Spermatophyta</taxon>
        <taxon>Magnoliopsida</taxon>
        <taxon>eudicotyledons</taxon>
        <taxon>Gunneridae</taxon>
        <taxon>Pentapetalae</taxon>
        <taxon>rosids</taxon>
        <taxon>fabids</taxon>
        <taxon>Fabales</taxon>
        <taxon>Fabaceae</taxon>
        <taxon>Papilionoideae</taxon>
        <taxon>50 kb inversion clade</taxon>
        <taxon>dalbergioids sensu lato</taxon>
        <taxon>Dalbergieae</taxon>
        <taxon>Pterocarpus clade</taxon>
        <taxon>Platypodium</taxon>
    </lineage>
</organism>
<keyword evidence="2 8" id="KW-0479">Metal-binding</keyword>
<dbReference type="FunFam" id="2.60.120.200:FF:000237">
    <property type="entry name" value="Mannose/glucose-specific lectin"/>
    <property type="match status" value="1"/>
</dbReference>
<dbReference type="PDB" id="5U38">
    <property type="method" value="X-ray"/>
    <property type="resolution" value="1.60 A"/>
    <property type="chains" value="A=9-247"/>
</dbReference>
<feature type="binding site" evidence="8 9">
    <location>
        <position position="155"/>
    </location>
    <ligand>
        <name>Mn(2+)</name>
        <dbReference type="ChEBI" id="CHEBI:29035"/>
    </ligand>
</feature>
<dbReference type="Gene3D" id="2.60.120.200">
    <property type="match status" value="1"/>
</dbReference>
<dbReference type="PDBsum" id="3ZYR"/>
<feature type="binding site" evidence="8 9">
    <location>
        <position position="147"/>
    </location>
    <ligand>
        <name>Ca(2+)</name>
        <dbReference type="ChEBI" id="CHEBI:29108"/>
    </ligand>
</feature>
<feature type="domain" description="Legume lectin" evidence="6">
    <location>
        <begin position="11"/>
        <end position="247"/>
    </location>
</feature>
<dbReference type="InterPro" id="IPR050258">
    <property type="entry name" value="Leguminous_Lectin"/>
</dbReference>
<dbReference type="InterPro" id="IPR019825">
    <property type="entry name" value="Lectin_legB_Mn/Ca_BS"/>
</dbReference>
<dbReference type="InterPro" id="IPR001220">
    <property type="entry name" value="Legume_lectin_dom"/>
</dbReference>
<dbReference type="SMR" id="G1EUI6"/>
<evidence type="ECO:0000256" key="3">
    <source>
        <dbReference type="ARBA" id="ARBA00022734"/>
    </source>
</evidence>
<evidence type="ECO:0007829" key="9">
    <source>
        <dbReference type="PDB" id="3ZYR"/>
    </source>
</evidence>
<dbReference type="GO" id="GO:0030246">
    <property type="term" value="F:carbohydrate binding"/>
    <property type="evidence" value="ECO:0007669"/>
    <property type="project" value="UniProtKB-KW"/>
</dbReference>
<feature type="binding site" evidence="8 9">
    <location>
        <position position="139"/>
    </location>
    <ligand>
        <name>Mn(2+)</name>
        <dbReference type="ChEBI" id="CHEBI:29035"/>
    </ligand>
</feature>
<dbReference type="EMBL" id="JN133278">
    <property type="protein sequence ID" value="AEK69351.1"/>
    <property type="molecule type" value="mRNA"/>
</dbReference>
<dbReference type="UniLectin" id="G1EUI6"/>
<dbReference type="SUPFAM" id="SSF49899">
    <property type="entry name" value="Concanavalin A-like lectins/glucanases"/>
    <property type="match status" value="1"/>
</dbReference>